<feature type="domain" description="NodB homology" evidence="5">
    <location>
        <begin position="133"/>
        <end position="331"/>
    </location>
</feature>
<keyword evidence="1" id="KW-0479">Metal-binding</keyword>
<feature type="chain" id="PRO_5012388235" description="NodB homology domain-containing protein" evidence="4">
    <location>
        <begin position="28"/>
        <end position="334"/>
    </location>
</feature>
<dbReference type="InterPro" id="IPR002509">
    <property type="entry name" value="NODB_dom"/>
</dbReference>
<feature type="compositionally biased region" description="Low complexity" evidence="3">
    <location>
        <begin position="75"/>
        <end position="92"/>
    </location>
</feature>
<feature type="signal peptide" evidence="4">
    <location>
        <begin position="1"/>
        <end position="27"/>
    </location>
</feature>
<dbReference type="STRING" id="399497.BW733_11080"/>
<dbReference type="PANTHER" id="PTHR10587:SF133">
    <property type="entry name" value="CHITIN DEACETYLASE 1-RELATED"/>
    <property type="match status" value="1"/>
</dbReference>
<evidence type="ECO:0000313" key="6">
    <source>
        <dbReference type="EMBL" id="AQP51294.1"/>
    </source>
</evidence>
<dbReference type="PROSITE" id="PS51677">
    <property type="entry name" value="NODB"/>
    <property type="match status" value="1"/>
</dbReference>
<dbReference type="PROSITE" id="PS51257">
    <property type="entry name" value="PROKAR_LIPOPROTEIN"/>
    <property type="match status" value="1"/>
</dbReference>
<dbReference type="OrthoDB" id="3173508at2"/>
<organism evidence="6 7">
    <name type="scientific">Tessaracoccus flavescens</name>
    <dbReference type="NCBI Taxonomy" id="399497"/>
    <lineage>
        <taxon>Bacteria</taxon>
        <taxon>Bacillati</taxon>
        <taxon>Actinomycetota</taxon>
        <taxon>Actinomycetes</taxon>
        <taxon>Propionibacteriales</taxon>
        <taxon>Propionibacteriaceae</taxon>
        <taxon>Tessaracoccus</taxon>
    </lineage>
</organism>
<evidence type="ECO:0000256" key="3">
    <source>
        <dbReference type="SAM" id="MobiDB-lite"/>
    </source>
</evidence>
<dbReference type="Pfam" id="PF01522">
    <property type="entry name" value="Polysacc_deac_1"/>
    <property type="match status" value="1"/>
</dbReference>
<evidence type="ECO:0000313" key="7">
    <source>
        <dbReference type="Proteomes" id="UP000188235"/>
    </source>
</evidence>
<dbReference type="GO" id="GO:0046872">
    <property type="term" value="F:metal ion binding"/>
    <property type="evidence" value="ECO:0007669"/>
    <property type="project" value="UniProtKB-KW"/>
</dbReference>
<evidence type="ECO:0000256" key="1">
    <source>
        <dbReference type="ARBA" id="ARBA00022723"/>
    </source>
</evidence>
<evidence type="ECO:0000256" key="4">
    <source>
        <dbReference type="SAM" id="SignalP"/>
    </source>
</evidence>
<feature type="compositionally biased region" description="Pro residues" evidence="3">
    <location>
        <begin position="62"/>
        <end position="74"/>
    </location>
</feature>
<dbReference type="InterPro" id="IPR050248">
    <property type="entry name" value="Polysacc_deacetylase_ArnD"/>
</dbReference>
<dbReference type="KEGG" id="tfa:BW733_11080"/>
<gene>
    <name evidence="6" type="ORF">BW733_11080</name>
</gene>
<dbReference type="GO" id="GO:0005975">
    <property type="term" value="P:carbohydrate metabolic process"/>
    <property type="evidence" value="ECO:0007669"/>
    <property type="project" value="InterPro"/>
</dbReference>
<keyword evidence="7" id="KW-1185">Reference proteome</keyword>
<dbReference type="PANTHER" id="PTHR10587">
    <property type="entry name" value="GLYCOSYL TRANSFERASE-RELATED"/>
    <property type="match status" value="1"/>
</dbReference>
<reference evidence="6 7" key="1">
    <citation type="journal article" date="2008" name="Int. J. Syst. Evol. Microbiol.">
        <title>Tessaracoccus flavescens sp. nov., isolated from marine sediment.</title>
        <authorList>
            <person name="Lee D.W."/>
            <person name="Lee S.D."/>
        </authorList>
    </citation>
    <scope>NUCLEOTIDE SEQUENCE [LARGE SCALE GENOMIC DNA]</scope>
    <source>
        <strain evidence="6 7">SST-39T</strain>
    </source>
</reference>
<dbReference type="Proteomes" id="UP000188235">
    <property type="component" value="Chromosome"/>
</dbReference>
<dbReference type="Gene3D" id="3.20.20.370">
    <property type="entry name" value="Glycoside hydrolase/deacetylase"/>
    <property type="match status" value="1"/>
</dbReference>
<dbReference type="AlphaFoldDB" id="A0A1Q2CZ04"/>
<evidence type="ECO:0000259" key="5">
    <source>
        <dbReference type="PROSITE" id="PS51677"/>
    </source>
</evidence>
<dbReference type="GO" id="GO:0016020">
    <property type="term" value="C:membrane"/>
    <property type="evidence" value="ECO:0007669"/>
    <property type="project" value="TreeGrafter"/>
</dbReference>
<proteinExistence type="predicted"/>
<feature type="compositionally biased region" description="Low complexity" evidence="3">
    <location>
        <begin position="31"/>
        <end position="61"/>
    </location>
</feature>
<dbReference type="InterPro" id="IPR011330">
    <property type="entry name" value="Glyco_hydro/deAcase_b/a-brl"/>
</dbReference>
<name>A0A1Q2CZ04_9ACTN</name>
<protein>
    <recommendedName>
        <fullName evidence="5">NodB homology domain-containing protein</fullName>
    </recommendedName>
</protein>
<dbReference type="CDD" id="cd10944">
    <property type="entry name" value="CE4_SmPgdA_like"/>
    <property type="match status" value="1"/>
</dbReference>
<keyword evidence="4" id="KW-0732">Signal</keyword>
<sequence length="334" mass="34975">MFTLRARRLAVATLSAVALTAAGCAPAGLESSPAPAGSQTAPTAASPTAVASPSALASPTPTAAPSPTASPTPSVPASASATPTATPSSRPSYTGDPNAIVKGSNHIGSAEAYVYPAQLVQQWLEGEVKPTEKIVFLTFDDGPNQTTTPIILDALKEAGVHATFYVIGSNVGDNPDLLKQELAEGHAINLHSWSHDYKKLYPGRKANAERVESEYVKTLEAVQSILGPEFNTEGWRYPGGHMSWKNMAGADEALASHGVHWVDWNADTRDSAPKSSRPSSVDEMVQNATEPIRAGFHVAVILGHDTPDKTLTAKSVPAIIAAYKEAGFKFGVIS</sequence>
<feature type="region of interest" description="Disordered" evidence="3">
    <location>
        <begin position="28"/>
        <end position="100"/>
    </location>
</feature>
<dbReference type="SUPFAM" id="SSF88713">
    <property type="entry name" value="Glycoside hydrolase/deacetylase"/>
    <property type="match status" value="1"/>
</dbReference>
<accession>A0A1Q2CZ04</accession>
<evidence type="ECO:0000256" key="2">
    <source>
        <dbReference type="ARBA" id="ARBA00022801"/>
    </source>
</evidence>
<dbReference type="EMBL" id="CP019607">
    <property type="protein sequence ID" value="AQP51294.1"/>
    <property type="molecule type" value="Genomic_DNA"/>
</dbReference>
<keyword evidence="2" id="KW-0378">Hydrolase</keyword>
<dbReference type="GO" id="GO:0016810">
    <property type="term" value="F:hydrolase activity, acting on carbon-nitrogen (but not peptide) bonds"/>
    <property type="evidence" value="ECO:0007669"/>
    <property type="project" value="InterPro"/>
</dbReference>
<dbReference type="RefSeq" id="WP_077350454.1">
    <property type="nucleotide sequence ID" value="NZ_CP019607.1"/>
</dbReference>